<dbReference type="InterPro" id="IPR000014">
    <property type="entry name" value="PAS"/>
</dbReference>
<organism evidence="7">
    <name type="scientific">Xanthomonas campestris pv. juglandis</name>
    <name type="common">Xanthomonas arboricola pv. juglandis</name>
    <dbReference type="NCBI Taxonomy" id="195709"/>
    <lineage>
        <taxon>Bacteria</taxon>
        <taxon>Pseudomonadati</taxon>
        <taxon>Pseudomonadota</taxon>
        <taxon>Gammaproteobacteria</taxon>
        <taxon>Lysobacterales</taxon>
        <taxon>Lysobacteraceae</taxon>
        <taxon>Xanthomonas</taxon>
    </lineage>
</organism>
<dbReference type="PROSITE" id="PS50113">
    <property type="entry name" value="PAC"/>
    <property type="match status" value="1"/>
</dbReference>
<dbReference type="EMBL" id="LR824643">
    <property type="protein sequence ID" value="CAD0327017.1"/>
    <property type="molecule type" value="Genomic_DNA"/>
</dbReference>
<dbReference type="SMART" id="SM00086">
    <property type="entry name" value="PAC"/>
    <property type="match status" value="1"/>
</dbReference>
<evidence type="ECO:0000259" key="6">
    <source>
        <dbReference type="PROSITE" id="PS50113"/>
    </source>
</evidence>
<dbReference type="InterPro" id="IPR013656">
    <property type="entry name" value="PAS_4"/>
</dbReference>
<dbReference type="PROSITE" id="PS50109">
    <property type="entry name" value="HIS_KIN"/>
    <property type="match status" value="1"/>
</dbReference>
<dbReference type="GO" id="GO:0000155">
    <property type="term" value="F:phosphorelay sensor kinase activity"/>
    <property type="evidence" value="ECO:0007669"/>
    <property type="project" value="InterPro"/>
</dbReference>
<dbReference type="InterPro" id="IPR003594">
    <property type="entry name" value="HATPase_dom"/>
</dbReference>
<dbReference type="PRINTS" id="PR00344">
    <property type="entry name" value="BCTRLSENSOR"/>
</dbReference>
<dbReference type="InterPro" id="IPR005467">
    <property type="entry name" value="His_kinase_dom"/>
</dbReference>
<dbReference type="InterPro" id="IPR036890">
    <property type="entry name" value="HATPase_C_sf"/>
</dbReference>
<dbReference type="EMBL" id="LR861807">
    <property type="protein sequence ID" value="CAD1791857.1"/>
    <property type="molecule type" value="Genomic_DNA"/>
</dbReference>
<dbReference type="PANTHER" id="PTHR43065:SF42">
    <property type="entry name" value="TWO-COMPONENT SENSOR PPRA"/>
    <property type="match status" value="1"/>
</dbReference>
<evidence type="ECO:0000256" key="4">
    <source>
        <dbReference type="SAM" id="MobiDB-lite"/>
    </source>
</evidence>
<dbReference type="CDD" id="cd00130">
    <property type="entry name" value="PAS"/>
    <property type="match status" value="1"/>
</dbReference>
<dbReference type="Gene3D" id="3.30.450.20">
    <property type="entry name" value="PAS domain"/>
    <property type="match status" value="1"/>
</dbReference>
<evidence type="ECO:0000256" key="1">
    <source>
        <dbReference type="ARBA" id="ARBA00000085"/>
    </source>
</evidence>
<dbReference type="SUPFAM" id="SSF55874">
    <property type="entry name" value="ATPase domain of HSP90 chaperone/DNA topoisomerase II/histidine kinase"/>
    <property type="match status" value="1"/>
</dbReference>
<evidence type="ECO:0000256" key="3">
    <source>
        <dbReference type="ARBA" id="ARBA00022553"/>
    </source>
</evidence>
<dbReference type="EC" id="2.7.13.3" evidence="2"/>
<dbReference type="PANTHER" id="PTHR43065">
    <property type="entry name" value="SENSOR HISTIDINE KINASE"/>
    <property type="match status" value="1"/>
</dbReference>
<dbReference type="Pfam" id="PF02518">
    <property type="entry name" value="HATPase_c"/>
    <property type="match status" value="1"/>
</dbReference>
<dbReference type="InterPro" id="IPR000700">
    <property type="entry name" value="PAS-assoc_C"/>
</dbReference>
<accession>A0A2N7UZG8</accession>
<feature type="region of interest" description="Disordered" evidence="4">
    <location>
        <begin position="139"/>
        <end position="166"/>
    </location>
</feature>
<dbReference type="InterPro" id="IPR036097">
    <property type="entry name" value="HisK_dim/P_sf"/>
</dbReference>
<evidence type="ECO:0000313" key="8">
    <source>
        <dbReference type="EMBL" id="CAD1791857.1"/>
    </source>
</evidence>
<dbReference type="RefSeq" id="WP_016904795.1">
    <property type="nucleotide sequence ID" value="NZ_CP012251.1"/>
</dbReference>
<evidence type="ECO:0000259" key="5">
    <source>
        <dbReference type="PROSITE" id="PS50109"/>
    </source>
</evidence>
<dbReference type="Pfam" id="PF08448">
    <property type="entry name" value="PAS_4"/>
    <property type="match status" value="1"/>
</dbReference>
<dbReference type="NCBIfam" id="TIGR00229">
    <property type="entry name" value="sensory_box"/>
    <property type="match status" value="1"/>
</dbReference>
<name>A0A2N7UZG8_XANCJ</name>
<dbReference type="SUPFAM" id="SSF55785">
    <property type="entry name" value="PYP-like sensor domain (PAS domain)"/>
    <property type="match status" value="1"/>
</dbReference>
<evidence type="ECO:0000256" key="2">
    <source>
        <dbReference type="ARBA" id="ARBA00012438"/>
    </source>
</evidence>
<dbReference type="AlphaFoldDB" id="A0A2N7UZG8"/>
<comment type="catalytic activity">
    <reaction evidence="1">
        <text>ATP + protein L-histidine = ADP + protein N-phospho-L-histidine.</text>
        <dbReference type="EC" id="2.7.13.3"/>
    </reaction>
</comment>
<dbReference type="SUPFAM" id="SSF47384">
    <property type="entry name" value="Homodimeric domain of signal transducing histidine kinase"/>
    <property type="match status" value="1"/>
</dbReference>
<dbReference type="Gene3D" id="1.10.287.130">
    <property type="match status" value="1"/>
</dbReference>
<dbReference type="Proteomes" id="UP000514411">
    <property type="component" value="Chromosome"/>
</dbReference>
<keyword evidence="3" id="KW-0597">Phosphoprotein</keyword>
<dbReference type="InterPro" id="IPR035965">
    <property type="entry name" value="PAS-like_dom_sf"/>
</dbReference>
<sequence>MNSTQDFPDHRYRQVVELSLDSIKEIALDGRVRFVNAHGLARVASVDAASVVGLPWVSLWPKRFRPRVRQALAAAERGESQQFETECTNADGQLLSWLVSTSPLRNADGRIEGVLAVNRDITERRQSQQALRTLNQTLQARSEATTRHDEQAAAATHDQVRAEAQSPSIEVELDIARAAQRLAERVAERAQEGEAVGQLLAGVVHDLNNVLQTAGAAIDVVQSRGSIVEEDQKILRMAETALQQGSVMAQRLLGFARKHPYAPERVELNALVARLLPLLQQAAGAAVSVEWETTTCDSAVLADPHTLERALLNLVINARDVCAVRGRVCITVATRTLADVDAAGRRAGDYVTLSVQDNGSGIAPEICDQLFDAYFTTKPAGKGTGLGLAQVDGAVRQADGYIEVQSVPGQGACFTLGFPAAEPSGS</sequence>
<feature type="domain" description="PAC" evidence="6">
    <location>
        <begin position="81"/>
        <end position="133"/>
    </location>
</feature>
<evidence type="ECO:0000313" key="9">
    <source>
        <dbReference type="Proteomes" id="UP000514411"/>
    </source>
</evidence>
<reference evidence="7 9" key="1">
    <citation type="submission" date="2020-07" db="EMBL/GenBank/DDBJ databases">
        <authorList>
            <person name="Teixeira M."/>
        </authorList>
    </citation>
    <scope>NUCLEOTIDE SEQUENCE</scope>
    <source>
        <strain evidence="8">3</strain>
        <strain evidence="7">Xanthomonas arboricola pv. juglandis CPBF 427</strain>
    </source>
</reference>
<dbReference type="CDD" id="cd00082">
    <property type="entry name" value="HisKA"/>
    <property type="match status" value="1"/>
</dbReference>
<dbReference type="InterPro" id="IPR003661">
    <property type="entry name" value="HisK_dim/P_dom"/>
</dbReference>
<gene>
    <name evidence="8" type="ORF">XSP_002052</name>
    <name evidence="7" type="ORF">XSP_002069</name>
</gene>
<dbReference type="Gene3D" id="3.30.565.10">
    <property type="entry name" value="Histidine kinase-like ATPase, C-terminal domain"/>
    <property type="match status" value="1"/>
</dbReference>
<evidence type="ECO:0000313" key="7">
    <source>
        <dbReference type="EMBL" id="CAD0327017.1"/>
    </source>
</evidence>
<protein>
    <recommendedName>
        <fullName evidence="2">histidine kinase</fullName>
        <ecNumber evidence="2">2.7.13.3</ecNumber>
    </recommendedName>
</protein>
<dbReference type="OrthoDB" id="9770473at2"/>
<dbReference type="InterPro" id="IPR004358">
    <property type="entry name" value="Sig_transdc_His_kin-like_C"/>
</dbReference>
<proteinExistence type="predicted"/>
<feature type="domain" description="Histidine kinase" evidence="5">
    <location>
        <begin position="202"/>
        <end position="422"/>
    </location>
</feature>
<dbReference type="InterPro" id="IPR001610">
    <property type="entry name" value="PAC"/>
</dbReference>
<dbReference type="SMART" id="SM00387">
    <property type="entry name" value="HATPase_c"/>
    <property type="match status" value="1"/>
</dbReference>